<organism evidence="2 3">
    <name type="scientific">Lacticaseibacillus paracasei NRIC 0644</name>
    <dbReference type="NCBI Taxonomy" id="1435038"/>
    <lineage>
        <taxon>Bacteria</taxon>
        <taxon>Bacillati</taxon>
        <taxon>Bacillota</taxon>
        <taxon>Bacilli</taxon>
        <taxon>Lactobacillales</taxon>
        <taxon>Lactobacillaceae</taxon>
        <taxon>Lacticaseibacillus</taxon>
    </lineage>
</organism>
<comment type="caution">
    <text evidence="2">The sequence shown here is derived from an EMBL/GenBank/DDBJ whole genome shotgun (WGS) entry which is preliminary data.</text>
</comment>
<dbReference type="PIRSF" id="PIRSF016134">
    <property type="entry name" value="UCP016134"/>
    <property type="match status" value="1"/>
</dbReference>
<evidence type="ECO:0000259" key="1">
    <source>
        <dbReference type="SMART" id="SM01022"/>
    </source>
</evidence>
<dbReference type="Pfam" id="PF04266">
    <property type="entry name" value="ASCH"/>
    <property type="match status" value="1"/>
</dbReference>
<gene>
    <name evidence="2" type="ORF">LC0644_1947</name>
</gene>
<reference evidence="3" key="1">
    <citation type="submission" date="2014-05" db="EMBL/GenBank/DDBJ databases">
        <title>Whole genome sequencing of Lactobacillus casei NRIC0644.</title>
        <authorList>
            <person name="Atarashi H."/>
            <person name="Yoshida Y."/>
            <person name="Fujimura S."/>
            <person name="Tanaka N."/>
            <person name="Shiwa Y."/>
            <person name="Yoshikawa H."/>
            <person name="Okada S."/>
            <person name="Nakagawa J."/>
        </authorList>
    </citation>
    <scope>NUCLEOTIDE SEQUENCE [LARGE SCALE GENOMIC DNA]</scope>
    <source>
        <strain evidence="3">NRIC0644</strain>
    </source>
</reference>
<sequence>MRMGLAHDQFLLVKQGSKTIEIRLNDEKRQQLKVGDTIVFEDTTTAQTQRRTVGALEKFTSFAELYHKYCGPQVGSAPTDSETKMVADTYQLYTVWQEASFGVLAIHLQPAF</sequence>
<dbReference type="SMART" id="SM01022">
    <property type="entry name" value="ASCH"/>
    <property type="match status" value="1"/>
</dbReference>
<dbReference type="AlphaFoldDB" id="A0A0C9QFL2"/>
<dbReference type="InterPro" id="IPR007374">
    <property type="entry name" value="ASCH_domain"/>
</dbReference>
<dbReference type="InterPro" id="IPR016645">
    <property type="entry name" value="UCP016134"/>
</dbReference>
<dbReference type="InterPro" id="IPR015947">
    <property type="entry name" value="PUA-like_sf"/>
</dbReference>
<dbReference type="CDD" id="cd06555">
    <property type="entry name" value="ASCH_PF0470_like"/>
    <property type="match status" value="1"/>
</dbReference>
<name>A0A0C9QFL2_LACPA</name>
<keyword evidence="2" id="KW-0413">Isomerase</keyword>
<dbReference type="EMBL" id="BAYM01000151">
    <property type="protein sequence ID" value="GAN37358.1"/>
    <property type="molecule type" value="Genomic_DNA"/>
</dbReference>
<dbReference type="GO" id="GO:0016853">
    <property type="term" value="F:isomerase activity"/>
    <property type="evidence" value="ECO:0007669"/>
    <property type="project" value="UniProtKB-KW"/>
</dbReference>
<dbReference type="Proteomes" id="UP000032552">
    <property type="component" value="Unassembled WGS sequence"/>
</dbReference>
<protein>
    <submittedName>
        <fullName evidence="2">ProFAR isomerase-like protein HisA</fullName>
    </submittedName>
</protein>
<dbReference type="SUPFAM" id="SSF88697">
    <property type="entry name" value="PUA domain-like"/>
    <property type="match status" value="1"/>
</dbReference>
<dbReference type="Gene3D" id="2.30.130.30">
    <property type="entry name" value="Hypothetical protein"/>
    <property type="match status" value="1"/>
</dbReference>
<evidence type="ECO:0000313" key="3">
    <source>
        <dbReference type="Proteomes" id="UP000032552"/>
    </source>
</evidence>
<accession>A0A0C9QFL2</accession>
<proteinExistence type="predicted"/>
<evidence type="ECO:0000313" key="2">
    <source>
        <dbReference type="EMBL" id="GAN37358.1"/>
    </source>
</evidence>
<dbReference type="RefSeq" id="WP_003581109.1">
    <property type="nucleotide sequence ID" value="NZ_BAYM01000151.1"/>
</dbReference>
<feature type="domain" description="ASCH" evidence="1">
    <location>
        <begin position="3"/>
        <end position="112"/>
    </location>
</feature>